<dbReference type="EMBL" id="JASBWU010000007">
    <property type="protein sequence ID" value="KAJ9120142.1"/>
    <property type="molecule type" value="Genomic_DNA"/>
</dbReference>
<accession>A0ACC2X898</accession>
<evidence type="ECO:0000313" key="2">
    <source>
        <dbReference type="Proteomes" id="UP001243375"/>
    </source>
</evidence>
<organism evidence="1 2">
    <name type="scientific">Naganishia vaughanmartiniae</name>
    <dbReference type="NCBI Taxonomy" id="1424756"/>
    <lineage>
        <taxon>Eukaryota</taxon>
        <taxon>Fungi</taxon>
        <taxon>Dikarya</taxon>
        <taxon>Basidiomycota</taxon>
        <taxon>Agaricomycotina</taxon>
        <taxon>Tremellomycetes</taxon>
        <taxon>Filobasidiales</taxon>
        <taxon>Filobasidiaceae</taxon>
        <taxon>Naganishia</taxon>
    </lineage>
</organism>
<keyword evidence="2" id="KW-1185">Reference proteome</keyword>
<evidence type="ECO:0000313" key="1">
    <source>
        <dbReference type="EMBL" id="KAJ9120142.1"/>
    </source>
</evidence>
<protein>
    <submittedName>
        <fullName evidence="1">Uncharacterized protein</fullName>
    </submittedName>
</protein>
<dbReference type="Proteomes" id="UP001243375">
    <property type="component" value="Unassembled WGS sequence"/>
</dbReference>
<comment type="caution">
    <text evidence="1">The sequence shown here is derived from an EMBL/GenBank/DDBJ whole genome shotgun (WGS) entry which is preliminary data.</text>
</comment>
<proteinExistence type="predicted"/>
<gene>
    <name evidence="1" type="ORF">QFC22_003041</name>
</gene>
<name>A0ACC2X898_9TREE</name>
<sequence>MEPNRDRYRQPDRERQTTTYNSYTTSMREREREREREKDREQGKLQAASGQMRPPSSTPQQQFSPTANPSVPTPSPTLRALAPASGGSTTSAATPSSNNQRPNLPFPAPSSAFNPLSTRTLPSPFSNLATSPKSASASMAGTPSALPKPAGPASASAPSLALPSPTGTPTAPSGPSLGGMRLSTMLGSTSNNMNDNQPQKNGRATVSPVVSNKPVSTRGIGAPGPMSGAFPGGLQPPPLPSSTSGKQTTSPTVSNTSMSSQLAREGERDRLNLATQRDRERARARSNSIQSASGAGGPRKTPTPAALPGRPGVSVSPRGMPSPAILSQSPIAPSSAFGNPPSSGKLLPPHVQLSAGPPPPGLGGPVGFRVPGQSPGIHGGLGMGGMSLGMTGTGNVASMAKEKQIRDNWWKREGEREEEAATHRREQQYRDRERERDRDRASHLPRDEVEMREAARRNEPAAAALERDRENSFRAREREAAEIRARERERDTFMQQQQARDRERDREPLQEKKYVSASVAGASLASKNAQDREREIQQQQQQQQLRPQKHIGGYRAPAQAEAMFHPPGPTPTGHARMPSSGAIHPDARERDREREREIERSRYPIHPDPRERERERERENVRETERRQLAEWGPHAGYGGFFGPGFRTTGPIAPGLDRPLGSTLPGGESYPQALQRQRVHEREREKERESQLDRERTAQMQARHGVTDPRMTMPSGPPVNAGEPPMKPLKQAIEVLNQPSTLSGRNPQPGISSNPASTDPRSSRAMQPPASTAVPRDSGVTKQELLSPTDLNGSHMQTSVAAGTQLPRDSSTTTGKSVRPKLDHAAKEAEQAHRRQSATIHAPLTHSMSGVMNGQQASAGNTAPVPQTGKSTHKRKRSEIYPAAVAPGPVVDDDIQIVGVSHTPQNRLVGDDGFGGRNQQTLTSTTGSRKKSSKHHAHPQQPQPAVVQPLQQPLAQNPQAIFIPPANHINPQMLSAPPSRHLQVRSDAIEHYLRILGIEALRKHLGRVVYRGTDWLMDGELLASHVGGTLDVEIPGEFLPCRPNGSKAWCLRHEVNDWIEEVSPPGKALLDVMPGYADRKLWGTDVYTDDSDLLAVLVHAAWLRPILPRKNSQTDADEVGHRVNGTQDDLRVRLRIAPKLIRYVATERAGILSRGWGNSHDGVSIVVESIERIKHGSALKANSRRNAKLRMKAYLTERTTALGLARDSLEYPSLPIIDELIFLRGREIGFRMSIASLGDWLNNPDESLDEVSGDVDMEDNDSLLSSTSKVRNIWKSDLLLENASDRFRLSLVKDSALGSLAFDIYAIDSSTIAGLKREEVHAKLVVQGIPVKNVQLTNSGMFVRSGVPIDTAYGVHRECGQGWFVKVERYAWIDKQKVDVPAFADAVSQAEHAVIIAEDARSMDKAQGDDVDQAMEIDDAPVQLAGDDTTIPIKTEASVPSEPVATNSTTVPGDKALHGETSSGDTKGEVTGIPVTMQLSANGADTDSADVLISESKIEDTFSTGPKSPPKIESMTVEPPQDAQEATQAAVDEIIAVKLEIGSELEATSKKPMADTTDGIRQNDEGDSQQGLKGEHTNGSDIREA</sequence>
<reference evidence="1" key="1">
    <citation type="submission" date="2023-04" db="EMBL/GenBank/DDBJ databases">
        <title>Draft Genome sequencing of Naganishia species isolated from polar environments using Oxford Nanopore Technology.</title>
        <authorList>
            <person name="Leo P."/>
            <person name="Venkateswaran K."/>
        </authorList>
    </citation>
    <scope>NUCLEOTIDE SEQUENCE</scope>
    <source>
        <strain evidence="1">MNA-CCFEE 5425</strain>
    </source>
</reference>